<dbReference type="RefSeq" id="WP_012932972.1">
    <property type="nucleotide sequence ID" value="NC_013739.1"/>
</dbReference>
<evidence type="ECO:0000259" key="6">
    <source>
        <dbReference type="PROSITE" id="PS50977"/>
    </source>
</evidence>
<feature type="DNA-binding region" description="H-T-H motif" evidence="5">
    <location>
        <begin position="33"/>
        <end position="52"/>
    </location>
</feature>
<evidence type="ECO:0000313" key="8">
    <source>
        <dbReference type="Proteomes" id="UP000008229"/>
    </source>
</evidence>
<sequence>MRTVDPVRHAARREAILDAAAGCFAEKGFHATRTAEICARAGMSAGNLFHYFDSKQAIVLALVERDGEQTRAHMALLDAAEDPLAALLGLLDTVVELAADPAYAGLALEIAAEAHRDAAIAALVTRHDREWRDGLERLLRRAAAAGRIDRALHPPTAATWLAALVDGLFSRVAVDPAFVAAEQGVTLRFIVTRYLRAR</sequence>
<dbReference type="GO" id="GO:0000976">
    <property type="term" value="F:transcription cis-regulatory region binding"/>
    <property type="evidence" value="ECO:0007669"/>
    <property type="project" value="TreeGrafter"/>
</dbReference>
<keyword evidence="4" id="KW-0804">Transcription</keyword>
<dbReference type="AlphaFoldDB" id="D3EZU5"/>
<dbReference type="Gene3D" id="1.10.357.10">
    <property type="entry name" value="Tetracycline Repressor, domain 2"/>
    <property type="match status" value="1"/>
</dbReference>
<dbReference type="EMBL" id="CP001854">
    <property type="protein sequence ID" value="ADB49921.1"/>
    <property type="molecule type" value="Genomic_DNA"/>
</dbReference>
<dbReference type="GO" id="GO:0003700">
    <property type="term" value="F:DNA-binding transcription factor activity"/>
    <property type="evidence" value="ECO:0007669"/>
    <property type="project" value="TreeGrafter"/>
</dbReference>
<dbReference type="PANTHER" id="PTHR30055">
    <property type="entry name" value="HTH-TYPE TRANSCRIPTIONAL REGULATOR RUTR"/>
    <property type="match status" value="1"/>
</dbReference>
<protein>
    <submittedName>
        <fullName evidence="7">Transcriptional regulator, TetR family</fullName>
    </submittedName>
</protein>
<dbReference type="Pfam" id="PF13977">
    <property type="entry name" value="TetR_C_6"/>
    <property type="match status" value="1"/>
</dbReference>
<dbReference type="OrthoDB" id="5242390at2"/>
<keyword evidence="1" id="KW-0678">Repressor</keyword>
<dbReference type="PROSITE" id="PS50977">
    <property type="entry name" value="HTH_TETR_2"/>
    <property type="match status" value="1"/>
</dbReference>
<evidence type="ECO:0000313" key="7">
    <source>
        <dbReference type="EMBL" id="ADB49921.1"/>
    </source>
</evidence>
<dbReference type="InterPro" id="IPR039538">
    <property type="entry name" value="BetI_C"/>
</dbReference>
<dbReference type="InterPro" id="IPR036271">
    <property type="entry name" value="Tet_transcr_reg_TetR-rel_C_sf"/>
</dbReference>
<accession>D3EZU5</accession>
<keyword evidence="8" id="KW-1185">Reference proteome</keyword>
<dbReference type="Proteomes" id="UP000008229">
    <property type="component" value="Chromosome"/>
</dbReference>
<evidence type="ECO:0000256" key="3">
    <source>
        <dbReference type="ARBA" id="ARBA00023125"/>
    </source>
</evidence>
<dbReference type="InterPro" id="IPR001647">
    <property type="entry name" value="HTH_TetR"/>
</dbReference>
<dbReference type="eggNOG" id="COG1309">
    <property type="taxonomic scope" value="Bacteria"/>
</dbReference>
<evidence type="ECO:0000256" key="4">
    <source>
        <dbReference type="ARBA" id="ARBA00023163"/>
    </source>
</evidence>
<name>D3EZU5_CONWI</name>
<dbReference type="SUPFAM" id="SSF48498">
    <property type="entry name" value="Tetracyclin repressor-like, C-terminal domain"/>
    <property type="match status" value="1"/>
</dbReference>
<keyword evidence="3 5" id="KW-0238">DNA-binding</keyword>
<dbReference type="InterPro" id="IPR050109">
    <property type="entry name" value="HTH-type_TetR-like_transc_reg"/>
</dbReference>
<evidence type="ECO:0000256" key="2">
    <source>
        <dbReference type="ARBA" id="ARBA00023015"/>
    </source>
</evidence>
<dbReference type="Pfam" id="PF00440">
    <property type="entry name" value="TetR_N"/>
    <property type="match status" value="1"/>
</dbReference>
<dbReference type="STRING" id="469383.Cwoe_1493"/>
<gene>
    <name evidence="7" type="ordered locus">Cwoe_1493</name>
</gene>
<evidence type="ECO:0000256" key="5">
    <source>
        <dbReference type="PROSITE-ProRule" id="PRU00335"/>
    </source>
</evidence>
<dbReference type="HOGENOM" id="CLU_069356_15_12_11"/>
<feature type="domain" description="HTH tetR-type" evidence="6">
    <location>
        <begin position="10"/>
        <end position="70"/>
    </location>
</feature>
<dbReference type="InterPro" id="IPR009057">
    <property type="entry name" value="Homeodomain-like_sf"/>
</dbReference>
<keyword evidence="2" id="KW-0805">Transcription regulation</keyword>
<organism evidence="7 8">
    <name type="scientific">Conexibacter woesei (strain DSM 14684 / CCUG 47730 / CIP 108061 / JCM 11494 / NBRC 100937 / ID131577)</name>
    <dbReference type="NCBI Taxonomy" id="469383"/>
    <lineage>
        <taxon>Bacteria</taxon>
        <taxon>Bacillati</taxon>
        <taxon>Actinomycetota</taxon>
        <taxon>Thermoleophilia</taxon>
        <taxon>Solirubrobacterales</taxon>
        <taxon>Conexibacteraceae</taxon>
        <taxon>Conexibacter</taxon>
    </lineage>
</organism>
<dbReference type="PANTHER" id="PTHR30055:SF226">
    <property type="entry name" value="HTH-TYPE TRANSCRIPTIONAL REGULATOR PKSA"/>
    <property type="match status" value="1"/>
</dbReference>
<proteinExistence type="predicted"/>
<evidence type="ECO:0000256" key="1">
    <source>
        <dbReference type="ARBA" id="ARBA00022491"/>
    </source>
</evidence>
<dbReference type="SUPFAM" id="SSF46689">
    <property type="entry name" value="Homeodomain-like"/>
    <property type="match status" value="1"/>
</dbReference>
<reference evidence="8" key="2">
    <citation type="submission" date="2010-01" db="EMBL/GenBank/DDBJ databases">
        <title>The complete genome of Conexibacter woesei DSM 14684.</title>
        <authorList>
            <consortium name="US DOE Joint Genome Institute (JGI-PGF)"/>
            <person name="Lucas S."/>
            <person name="Copeland A."/>
            <person name="Lapidus A."/>
            <person name="Glavina del Rio T."/>
            <person name="Dalin E."/>
            <person name="Tice H."/>
            <person name="Bruce D."/>
            <person name="Goodwin L."/>
            <person name="Pitluck S."/>
            <person name="Kyrpides N."/>
            <person name="Mavromatis K."/>
            <person name="Ivanova N."/>
            <person name="Mikhailova N."/>
            <person name="Chertkov O."/>
            <person name="Brettin T."/>
            <person name="Detter J.C."/>
            <person name="Han C."/>
            <person name="Larimer F."/>
            <person name="Land M."/>
            <person name="Hauser L."/>
            <person name="Markowitz V."/>
            <person name="Cheng J.-F."/>
            <person name="Hugenholtz P."/>
            <person name="Woyke T."/>
            <person name="Wu D."/>
            <person name="Pukall R."/>
            <person name="Steenblock K."/>
            <person name="Schneider S."/>
            <person name="Klenk H.-P."/>
            <person name="Eisen J.A."/>
        </authorList>
    </citation>
    <scope>NUCLEOTIDE SEQUENCE [LARGE SCALE GENOMIC DNA]</scope>
    <source>
        <strain evidence="8">DSM 14684 / CIP 108061 / JCM 11494 / NBRC 100937 / ID131577</strain>
    </source>
</reference>
<dbReference type="KEGG" id="cwo:Cwoe_1493"/>
<reference evidence="7 8" key="1">
    <citation type="journal article" date="2010" name="Stand. Genomic Sci.">
        <title>Complete genome sequence of Conexibacter woesei type strain (ID131577).</title>
        <authorList>
            <person name="Pukall R."/>
            <person name="Lapidus A."/>
            <person name="Glavina Del Rio T."/>
            <person name="Copeland A."/>
            <person name="Tice H."/>
            <person name="Cheng J.-F."/>
            <person name="Lucas S."/>
            <person name="Chen F."/>
            <person name="Nolan M."/>
            <person name="Bruce D."/>
            <person name="Goodwin L."/>
            <person name="Pitluck S."/>
            <person name="Mavromatis K."/>
            <person name="Ivanova N."/>
            <person name="Ovchinnikova G."/>
            <person name="Pati A."/>
            <person name="Chen A."/>
            <person name="Palaniappan K."/>
            <person name="Land M."/>
            <person name="Hauser L."/>
            <person name="Chang Y.-J."/>
            <person name="Jeffries C.D."/>
            <person name="Chain P."/>
            <person name="Meincke L."/>
            <person name="Sims D."/>
            <person name="Brettin T."/>
            <person name="Detter J.C."/>
            <person name="Rohde M."/>
            <person name="Goeker M."/>
            <person name="Bristow J."/>
            <person name="Eisen J.A."/>
            <person name="Markowitz V."/>
            <person name="Kyrpides N.C."/>
            <person name="Klenk H.-P."/>
            <person name="Hugenholtz P."/>
        </authorList>
    </citation>
    <scope>NUCLEOTIDE SEQUENCE [LARGE SCALE GENOMIC DNA]</scope>
    <source>
        <strain evidence="8">DSM 14684 / CIP 108061 / JCM 11494 / NBRC 100937 / ID131577</strain>
    </source>
</reference>
<dbReference type="PRINTS" id="PR00455">
    <property type="entry name" value="HTHTETR"/>
</dbReference>